<dbReference type="SUPFAM" id="SSF52096">
    <property type="entry name" value="ClpP/crotonase"/>
    <property type="match status" value="1"/>
</dbReference>
<evidence type="ECO:0000256" key="3">
    <source>
        <dbReference type="RuleBase" id="RU003707"/>
    </source>
</evidence>
<evidence type="ECO:0000313" key="5">
    <source>
        <dbReference type="Proteomes" id="UP000077752"/>
    </source>
</evidence>
<dbReference type="PANTHER" id="PTHR11941">
    <property type="entry name" value="ENOYL-COA HYDRATASE-RELATED"/>
    <property type="match status" value="1"/>
</dbReference>
<dbReference type="PROSITE" id="PS00166">
    <property type="entry name" value="ENOYL_COA_HYDRATASE"/>
    <property type="match status" value="1"/>
</dbReference>
<evidence type="ECO:0000313" key="4">
    <source>
        <dbReference type="EMBL" id="OAI94828.1"/>
    </source>
</evidence>
<dbReference type="InterPro" id="IPR018376">
    <property type="entry name" value="Enoyl-CoA_hyd/isom_CS"/>
</dbReference>
<protein>
    <submittedName>
        <fullName evidence="4">Enoyl-CoA hydratase</fullName>
    </submittedName>
</protein>
<dbReference type="InterPro" id="IPR029045">
    <property type="entry name" value="ClpP/crotonase-like_dom_sf"/>
</dbReference>
<sequence>MTFDTLILERHDNVALVRLNRPEAYNALNDRLMDELTAVLDQLEADDGIGAIVLAGSDKAFAAGADIKMMREWDMMDVFKRQFITANWERTARCRKPVIAAVSGLALGGGCELALMCDLIIAAENARFALPEITLATIPGAGGTQRLTRAVGKSKAMEMILGARPMLAEEAERCGLASRVVPLAELVPQALELASRIAGFSQPVVALAKECVNRAFESSLSEGILYERRMAYVTFGTEDQSEGLAAFVEKRAPQFKHR</sequence>
<dbReference type="FunFam" id="1.10.12.10:FF:000001">
    <property type="entry name" value="Probable enoyl-CoA hydratase, mitochondrial"/>
    <property type="match status" value="1"/>
</dbReference>
<organism evidence="4 5">
    <name type="scientific">Pseudomonas putida</name>
    <name type="common">Arthrobacter siderocapsulatus</name>
    <dbReference type="NCBI Taxonomy" id="303"/>
    <lineage>
        <taxon>Bacteria</taxon>
        <taxon>Pseudomonadati</taxon>
        <taxon>Pseudomonadota</taxon>
        <taxon>Gammaproteobacteria</taxon>
        <taxon>Pseudomonadales</taxon>
        <taxon>Pseudomonadaceae</taxon>
        <taxon>Pseudomonas</taxon>
    </lineage>
</organism>
<dbReference type="RefSeq" id="WP_064301398.1">
    <property type="nucleotide sequence ID" value="NZ_LUCV01000004.1"/>
</dbReference>
<dbReference type="Gene3D" id="3.90.226.10">
    <property type="entry name" value="2-enoyl-CoA Hydratase, Chain A, domain 1"/>
    <property type="match status" value="1"/>
</dbReference>
<keyword evidence="2" id="KW-0456">Lyase</keyword>
<dbReference type="Gene3D" id="1.10.12.10">
    <property type="entry name" value="Lyase 2-enoyl-coa Hydratase, Chain A, domain 2"/>
    <property type="match status" value="1"/>
</dbReference>
<dbReference type="EMBL" id="LUCV01000004">
    <property type="protein sequence ID" value="OAI94828.1"/>
    <property type="molecule type" value="Genomic_DNA"/>
</dbReference>
<dbReference type="Proteomes" id="UP000077752">
    <property type="component" value="Unassembled WGS sequence"/>
</dbReference>
<accession>A0A177SV40</accession>
<name>A0A177SV40_PSEPU</name>
<dbReference type="InterPro" id="IPR001753">
    <property type="entry name" value="Enoyl-CoA_hydra/iso"/>
</dbReference>
<dbReference type="InterPro" id="IPR014748">
    <property type="entry name" value="Enoyl-CoA_hydra_C"/>
</dbReference>
<evidence type="ECO:0000256" key="1">
    <source>
        <dbReference type="ARBA" id="ARBA00005254"/>
    </source>
</evidence>
<dbReference type="GO" id="GO:0006635">
    <property type="term" value="P:fatty acid beta-oxidation"/>
    <property type="evidence" value="ECO:0007669"/>
    <property type="project" value="TreeGrafter"/>
</dbReference>
<dbReference type="NCBIfam" id="NF004517">
    <property type="entry name" value="PRK05862.1"/>
    <property type="match status" value="1"/>
</dbReference>
<dbReference type="GO" id="GO:0016836">
    <property type="term" value="F:hydro-lyase activity"/>
    <property type="evidence" value="ECO:0007669"/>
    <property type="project" value="UniProtKB-ARBA"/>
</dbReference>
<comment type="similarity">
    <text evidence="1 3">Belongs to the enoyl-CoA hydratase/isomerase family.</text>
</comment>
<comment type="caution">
    <text evidence="4">The sequence shown here is derived from an EMBL/GenBank/DDBJ whole genome shotgun (WGS) entry which is preliminary data.</text>
</comment>
<dbReference type="PANTHER" id="PTHR11941:SF54">
    <property type="entry name" value="ENOYL-COA HYDRATASE, MITOCHONDRIAL"/>
    <property type="match status" value="1"/>
</dbReference>
<reference evidence="4 5" key="1">
    <citation type="submission" date="2016-03" db="EMBL/GenBank/DDBJ databases">
        <title>Draft Genome Assembly of Pseudomonas putida strain CBF10-2.</title>
        <authorList>
            <person name="Iyer R.S."/>
            <person name="Damania A."/>
        </authorList>
    </citation>
    <scope>NUCLEOTIDE SEQUENCE [LARGE SCALE GENOMIC DNA]</scope>
    <source>
        <strain evidence="4 5">CBF10-2</strain>
    </source>
</reference>
<dbReference type="FunFam" id="3.90.226.10:FF:000009">
    <property type="entry name" value="Carnitinyl-CoA dehydratase"/>
    <property type="match status" value="1"/>
</dbReference>
<dbReference type="CDD" id="cd06558">
    <property type="entry name" value="crotonase-like"/>
    <property type="match status" value="1"/>
</dbReference>
<proteinExistence type="inferred from homology"/>
<evidence type="ECO:0000256" key="2">
    <source>
        <dbReference type="ARBA" id="ARBA00023239"/>
    </source>
</evidence>
<dbReference type="Pfam" id="PF00378">
    <property type="entry name" value="ECH_1"/>
    <property type="match status" value="1"/>
</dbReference>
<dbReference type="AlphaFoldDB" id="A0A177SV40"/>
<gene>
    <name evidence="4" type="ORF">AYO28_07310</name>
</gene>